<sequence>MKKLDATKLTDEQIEFFKTHLAYLSTVDKNGEPQIGPKQSMKVLDNGHLQYLEKTKAHAYENLKNGSKAAVVVADVPSHTNVRIKGTAHIHEDDDYQKRIATEGGAPAAYVVDIDIEEIYE</sequence>
<dbReference type="EMBL" id="JQBQ01000041">
    <property type="protein sequence ID" value="KRN89118.1"/>
    <property type="molecule type" value="Genomic_DNA"/>
</dbReference>
<dbReference type="PANTHER" id="PTHR40660:SF1">
    <property type="entry name" value="5'-PHOSPHATE OXIDASE PUTATIVE DOMAIN-CONTAINING PROTEIN-RELATED"/>
    <property type="match status" value="1"/>
</dbReference>
<dbReference type="Gene3D" id="2.30.110.10">
    <property type="entry name" value="Electron Transport, Fmn-binding Protein, Chain A"/>
    <property type="match status" value="1"/>
</dbReference>
<dbReference type="RefSeq" id="WP_056985720.1">
    <property type="nucleotide sequence ID" value="NZ_JQBQ01000041.1"/>
</dbReference>
<dbReference type="AlphaFoldDB" id="A0A0R2KID4"/>
<organism evidence="2 3">
    <name type="scientific">Lactobacillus amylovorus subsp. animalium DSM 16698</name>
    <dbReference type="NCBI Taxonomy" id="695563"/>
    <lineage>
        <taxon>Bacteria</taxon>
        <taxon>Bacillati</taxon>
        <taxon>Bacillota</taxon>
        <taxon>Bacilli</taxon>
        <taxon>Lactobacillales</taxon>
        <taxon>Lactobacillaceae</taxon>
        <taxon>Lactobacillus</taxon>
        <taxon>Lactobacillus amylovorus subsp. animalium</taxon>
    </lineage>
</organism>
<evidence type="ECO:0000259" key="1">
    <source>
        <dbReference type="Pfam" id="PF01243"/>
    </source>
</evidence>
<comment type="caution">
    <text evidence="2">The sequence shown here is derived from an EMBL/GenBank/DDBJ whole genome shotgun (WGS) entry which is preliminary data.</text>
</comment>
<dbReference type="Pfam" id="PF01243">
    <property type="entry name" value="PNPOx_N"/>
    <property type="match status" value="1"/>
</dbReference>
<evidence type="ECO:0000313" key="2">
    <source>
        <dbReference type="EMBL" id="KRN89118.1"/>
    </source>
</evidence>
<dbReference type="InterPro" id="IPR012349">
    <property type="entry name" value="Split_barrel_FMN-bd"/>
</dbReference>
<dbReference type="PANTHER" id="PTHR40660">
    <property type="entry name" value="5'-PHOSPHATE OXIDASE PUTATIVE DOMAIN-CONTAINING PROTEIN-RELATED"/>
    <property type="match status" value="1"/>
</dbReference>
<dbReference type="SUPFAM" id="SSF50475">
    <property type="entry name" value="FMN-binding split barrel"/>
    <property type="match status" value="1"/>
</dbReference>
<proteinExistence type="predicted"/>
<dbReference type="Proteomes" id="UP000051529">
    <property type="component" value="Unassembled WGS sequence"/>
</dbReference>
<name>A0A0R2KID4_LACAM</name>
<reference evidence="2 3" key="1">
    <citation type="journal article" date="2015" name="Genome Announc.">
        <title>Expanding the biotechnology potential of lactobacilli through comparative genomics of 213 strains and associated genera.</title>
        <authorList>
            <person name="Sun Z."/>
            <person name="Harris H.M."/>
            <person name="McCann A."/>
            <person name="Guo C."/>
            <person name="Argimon S."/>
            <person name="Zhang W."/>
            <person name="Yang X."/>
            <person name="Jeffery I.B."/>
            <person name="Cooney J.C."/>
            <person name="Kagawa T.F."/>
            <person name="Liu W."/>
            <person name="Song Y."/>
            <person name="Salvetti E."/>
            <person name="Wrobel A."/>
            <person name="Rasinkangas P."/>
            <person name="Parkhill J."/>
            <person name="Rea M.C."/>
            <person name="O'Sullivan O."/>
            <person name="Ritari J."/>
            <person name="Douillard F.P."/>
            <person name="Paul Ross R."/>
            <person name="Yang R."/>
            <person name="Briner A.E."/>
            <person name="Felis G.E."/>
            <person name="de Vos W.M."/>
            <person name="Barrangou R."/>
            <person name="Klaenhammer T.R."/>
            <person name="Caufield P.W."/>
            <person name="Cui Y."/>
            <person name="Zhang H."/>
            <person name="O'Toole P.W."/>
        </authorList>
    </citation>
    <scope>NUCLEOTIDE SEQUENCE [LARGE SCALE GENOMIC DNA]</scope>
    <source>
        <strain evidence="2 3">DSM 16698</strain>
    </source>
</reference>
<protein>
    <recommendedName>
        <fullName evidence="1">Pyridoxamine 5'-phosphate oxidase N-terminal domain-containing protein</fullName>
    </recommendedName>
</protein>
<evidence type="ECO:0000313" key="3">
    <source>
        <dbReference type="Proteomes" id="UP000051529"/>
    </source>
</evidence>
<feature type="domain" description="Pyridoxamine 5'-phosphate oxidase N-terminal" evidence="1">
    <location>
        <begin position="11"/>
        <end position="120"/>
    </location>
</feature>
<accession>A0A0R2KID4</accession>
<gene>
    <name evidence="2" type="ORF">IV44_GL001255</name>
</gene>
<dbReference type="PATRIC" id="fig|695563.3.peg.1308"/>
<dbReference type="InterPro" id="IPR011576">
    <property type="entry name" value="Pyridox_Oxase_N"/>
</dbReference>